<evidence type="ECO:0000313" key="6">
    <source>
        <dbReference type="EMBL" id="KAK7544156.1"/>
    </source>
</evidence>
<dbReference type="PANTHER" id="PTHR47435:SF4">
    <property type="entry name" value="KELCH REPEAT PROTEIN (AFU_ORTHOLOGUE AFUA_5G12780)"/>
    <property type="match status" value="1"/>
</dbReference>
<evidence type="ECO:0000256" key="2">
    <source>
        <dbReference type="ARBA" id="ARBA00023004"/>
    </source>
</evidence>
<reference evidence="6 7" key="1">
    <citation type="submission" date="2024-04" db="EMBL/GenBank/DDBJ databases">
        <title>Phyllosticta paracitricarpa is synonymous to the EU quarantine fungus P. citricarpa based on phylogenomic analyses.</title>
        <authorList>
            <consortium name="Lawrence Berkeley National Laboratory"/>
            <person name="Van ingen-buijs V.A."/>
            <person name="Van westerhoven A.C."/>
            <person name="Haridas S."/>
            <person name="Skiadas P."/>
            <person name="Martin F."/>
            <person name="Groenewald J.Z."/>
            <person name="Crous P.W."/>
            <person name="Seidl M.F."/>
        </authorList>
    </citation>
    <scope>NUCLEOTIDE SEQUENCE [LARGE SCALE GENOMIC DNA]</scope>
    <source>
        <strain evidence="6 7">CPC 17464</strain>
    </source>
</reference>
<keyword evidence="1" id="KW-0677">Repeat</keyword>
<feature type="chain" id="PRO_5045830287" description="Kelch repeat protein" evidence="5">
    <location>
        <begin position="28"/>
        <end position="574"/>
    </location>
</feature>
<organism evidence="6 7">
    <name type="scientific">Phyllosticta citribraziliensis</name>
    <dbReference type="NCBI Taxonomy" id="989973"/>
    <lineage>
        <taxon>Eukaryota</taxon>
        <taxon>Fungi</taxon>
        <taxon>Dikarya</taxon>
        <taxon>Ascomycota</taxon>
        <taxon>Pezizomycotina</taxon>
        <taxon>Dothideomycetes</taxon>
        <taxon>Dothideomycetes incertae sedis</taxon>
        <taxon>Botryosphaeriales</taxon>
        <taxon>Phyllostictaceae</taxon>
        <taxon>Phyllosticta</taxon>
    </lineage>
</organism>
<feature type="transmembrane region" description="Helical" evidence="4">
    <location>
        <begin position="490"/>
        <end position="515"/>
    </location>
</feature>
<feature type="region of interest" description="Disordered" evidence="3">
    <location>
        <begin position="469"/>
        <end position="489"/>
    </location>
</feature>
<proteinExistence type="predicted"/>
<dbReference type="Pfam" id="PF24681">
    <property type="entry name" value="Kelch_KLHDC2_KLHL20_DRC7"/>
    <property type="match status" value="1"/>
</dbReference>
<keyword evidence="4" id="KW-0812">Transmembrane</keyword>
<dbReference type="Gene3D" id="1.20.5.510">
    <property type="entry name" value="Single helix bin"/>
    <property type="match status" value="1"/>
</dbReference>
<accession>A0ABR1MA73</accession>
<protein>
    <recommendedName>
        <fullName evidence="8">Kelch repeat protein</fullName>
    </recommendedName>
</protein>
<gene>
    <name evidence="6" type="ORF">J3D65DRAFT_663427</name>
</gene>
<keyword evidence="5" id="KW-0732">Signal</keyword>
<evidence type="ECO:0000256" key="5">
    <source>
        <dbReference type="SAM" id="SignalP"/>
    </source>
</evidence>
<evidence type="ECO:0000256" key="4">
    <source>
        <dbReference type="SAM" id="Phobius"/>
    </source>
</evidence>
<dbReference type="PANTHER" id="PTHR47435">
    <property type="entry name" value="KELCH REPEAT PROTEIN (AFU_ORTHOLOGUE AFUA_5G12780)"/>
    <property type="match status" value="1"/>
</dbReference>
<feature type="compositionally biased region" description="Basic and acidic residues" evidence="3">
    <location>
        <begin position="532"/>
        <end position="568"/>
    </location>
</feature>
<dbReference type="RefSeq" id="XP_066659391.1">
    <property type="nucleotide sequence ID" value="XM_066802664.1"/>
</dbReference>
<evidence type="ECO:0008006" key="8">
    <source>
        <dbReference type="Google" id="ProtNLM"/>
    </source>
</evidence>
<dbReference type="Proteomes" id="UP001360953">
    <property type="component" value="Unassembled WGS sequence"/>
</dbReference>
<keyword evidence="4" id="KW-0472">Membrane</keyword>
<dbReference type="EMBL" id="JBBPEH010000001">
    <property type="protein sequence ID" value="KAK7544156.1"/>
    <property type="molecule type" value="Genomic_DNA"/>
</dbReference>
<evidence type="ECO:0000256" key="1">
    <source>
        <dbReference type="ARBA" id="ARBA00022737"/>
    </source>
</evidence>
<comment type="caution">
    <text evidence="6">The sequence shown here is derived from an EMBL/GenBank/DDBJ whole genome shotgun (WGS) entry which is preliminary data.</text>
</comment>
<feature type="region of interest" description="Disordered" evidence="3">
    <location>
        <begin position="522"/>
        <end position="574"/>
    </location>
</feature>
<dbReference type="SUPFAM" id="SSF117281">
    <property type="entry name" value="Kelch motif"/>
    <property type="match status" value="1"/>
</dbReference>
<evidence type="ECO:0000313" key="7">
    <source>
        <dbReference type="Proteomes" id="UP001360953"/>
    </source>
</evidence>
<dbReference type="GeneID" id="92035570"/>
<keyword evidence="7" id="KW-1185">Reference proteome</keyword>
<keyword evidence="4" id="KW-1133">Transmembrane helix</keyword>
<evidence type="ECO:0000256" key="3">
    <source>
        <dbReference type="SAM" id="MobiDB-lite"/>
    </source>
</evidence>
<name>A0ABR1MA73_9PEZI</name>
<sequence>MARATWSRSWTIRTIVFLLSTFQTGVAKGSPAAEHLPSAAVKTPSRRQVSNPATSNFIRRALHSSVVVGNHLFIDGGELTQFIDGYLDTRSSRVNNVTISIDLSSDWTNSSVEIKAVAKGDAPILTWPGLWPHGNDSFFLWAGGVSEVAVNMSTPEKALWKFTADSTGNGTWAKVDPGDPRVFNQLTRPTNGVWGASNTTGYYIGGWSSSVTDPDVDSTAQVPLTGMVTYNWETQTWNNVSSIPYTSPYGTALGGRMVYVPTFGGEGLLMPMGGLTSSLSSWSDDSGLLQMNNLTVYDTATGGWYAQQTTGEAPGKRDRFCIVGAQGADSYEIFLYGGWDASLQIAYDDIYILSLPAFRWFRISSETTGTPRSYQTCHTVASQMIVVGGVDFSLGIPGDWQDPDPWDNGLGVFDLNDLEWKTSYNASAVAYETPQVVKDWYNKGQVLKSRAANVSWDSDGVQSLFSSALTDSSGSNDTAQSGSQNSSSHAGAIAGGVVGGVAGVALLAGLAFFMLRRRRNSGSLPAPVQDKQTAEKDAENVYNELPDRQPEMGDSEDIVHELPDEPTARKPGTR</sequence>
<keyword evidence="2" id="KW-0408">Iron</keyword>
<dbReference type="InterPro" id="IPR015915">
    <property type="entry name" value="Kelch-typ_b-propeller"/>
</dbReference>
<feature type="signal peptide" evidence="5">
    <location>
        <begin position="1"/>
        <end position="27"/>
    </location>
</feature>